<reference evidence="1" key="1">
    <citation type="submission" date="2018-05" db="EMBL/GenBank/DDBJ databases">
        <authorList>
            <person name="Lanie J.A."/>
            <person name="Ng W.-L."/>
            <person name="Kazmierczak K.M."/>
            <person name="Andrzejewski T.M."/>
            <person name="Davidsen T.M."/>
            <person name="Wayne K.J."/>
            <person name="Tettelin H."/>
            <person name="Glass J.I."/>
            <person name="Rusch D."/>
            <person name="Podicherti R."/>
            <person name="Tsui H.-C.T."/>
            <person name="Winkler M.E."/>
        </authorList>
    </citation>
    <scope>NUCLEOTIDE SEQUENCE</scope>
</reference>
<accession>A0A382KGH5</accession>
<gene>
    <name evidence="1" type="ORF">METZ01_LOCUS275367</name>
</gene>
<evidence type="ECO:0000313" key="1">
    <source>
        <dbReference type="EMBL" id="SVC22513.1"/>
    </source>
</evidence>
<protein>
    <submittedName>
        <fullName evidence="1">Uncharacterized protein</fullName>
    </submittedName>
</protein>
<sequence length="28" mass="3239">MLAFTDDYDLMRYSRPLLLAKGDLYGSL</sequence>
<proteinExistence type="predicted"/>
<dbReference type="EMBL" id="UINC01079987">
    <property type="protein sequence ID" value="SVC22513.1"/>
    <property type="molecule type" value="Genomic_DNA"/>
</dbReference>
<organism evidence="1">
    <name type="scientific">marine metagenome</name>
    <dbReference type="NCBI Taxonomy" id="408172"/>
    <lineage>
        <taxon>unclassified sequences</taxon>
        <taxon>metagenomes</taxon>
        <taxon>ecological metagenomes</taxon>
    </lineage>
</organism>
<name>A0A382KGH5_9ZZZZ</name>
<dbReference type="AlphaFoldDB" id="A0A382KGH5"/>